<gene>
    <name evidence="4" type="ORF">DET51_106200</name>
    <name evidence="3" type="ORF">DET64_106199</name>
</gene>
<evidence type="ECO:0000256" key="1">
    <source>
        <dbReference type="SAM" id="Coils"/>
    </source>
</evidence>
<comment type="caution">
    <text evidence="4">The sequence shown here is derived from an EMBL/GenBank/DDBJ whole genome shotgun (WGS) entry which is preliminary data.</text>
</comment>
<keyword evidence="2" id="KW-0812">Transmembrane</keyword>
<sequence length="278" mass="32435">MSENSKKIEKATLWDWVKAICTLVVVGVVCYKIYLTPIALTVDFPTLLSLLLALFSVGLAALFYFKATETSNTFYDNTYNFTKDIAQLLAKIESGFGEKLRNLDEGYSSVRDYIQNNSSSSKEIDDTKQKIEGEKQEIEKVLEERNKIVRQLLEQSQLQEEEKEAVANQLAEKEKELEASQRELTRMNKKLFVERIRRREEREIDPRMEEFTKDFIVRELDPDLIVKLPPSRIRRKVDEVLNQAPRQYIEDLEKHGFFENGINSDGINFIRRLAKELI</sequence>
<protein>
    <submittedName>
        <fullName evidence="4">Uncharacterized protein</fullName>
    </submittedName>
</protein>
<evidence type="ECO:0000313" key="5">
    <source>
        <dbReference type="Proteomes" id="UP000252795"/>
    </source>
</evidence>
<keyword evidence="6" id="KW-1185">Reference proteome</keyword>
<dbReference type="EMBL" id="QNSA01000006">
    <property type="protein sequence ID" value="RBP73340.1"/>
    <property type="molecule type" value="Genomic_DNA"/>
</dbReference>
<keyword evidence="1" id="KW-0175">Coiled coil</keyword>
<proteinExistence type="predicted"/>
<dbReference type="Proteomes" id="UP000252795">
    <property type="component" value="Unassembled WGS sequence"/>
</dbReference>
<dbReference type="AlphaFoldDB" id="A0A368V1L0"/>
<dbReference type="EMBL" id="QPJB01000006">
    <property type="protein sequence ID" value="RCW34160.1"/>
    <property type="molecule type" value="Genomic_DNA"/>
</dbReference>
<dbReference type="Proteomes" id="UP000253065">
    <property type="component" value="Unassembled WGS sequence"/>
</dbReference>
<keyword evidence="2" id="KW-0472">Membrane</keyword>
<feature type="coiled-coil region" evidence="1">
    <location>
        <begin position="117"/>
        <end position="190"/>
    </location>
</feature>
<evidence type="ECO:0000313" key="3">
    <source>
        <dbReference type="EMBL" id="RBP73340.1"/>
    </source>
</evidence>
<keyword evidence="2" id="KW-1133">Transmembrane helix</keyword>
<accession>A0A368V1L0</accession>
<name>A0A368V1L0_MARNT</name>
<feature type="transmembrane region" description="Helical" evidence="2">
    <location>
        <begin position="46"/>
        <end position="65"/>
    </location>
</feature>
<dbReference type="RefSeq" id="WP_220150693.1">
    <property type="nucleotide sequence ID" value="NZ_QNSA01000006.1"/>
</dbReference>
<reference evidence="4 5" key="1">
    <citation type="submission" date="2018-07" db="EMBL/GenBank/DDBJ databases">
        <title>Freshwater and sediment microbial communities from various areas in North America, analyzing microbe dynamics in response to fracking.</title>
        <authorList>
            <person name="Lamendella R."/>
        </authorList>
    </citation>
    <scope>NUCLEOTIDE SEQUENCE [LARGE SCALE GENOMIC DNA]</scope>
    <source>
        <strain evidence="4 5">114E</strain>
        <strain evidence="3 6">114E_o</strain>
    </source>
</reference>
<evidence type="ECO:0000313" key="6">
    <source>
        <dbReference type="Proteomes" id="UP000253065"/>
    </source>
</evidence>
<feature type="transmembrane region" description="Helical" evidence="2">
    <location>
        <begin position="12"/>
        <end position="34"/>
    </location>
</feature>
<organism evidence="4 5">
    <name type="scientific">Marinobacter nauticus</name>
    <name type="common">Marinobacter hydrocarbonoclasticus</name>
    <name type="synonym">Marinobacter aquaeolei</name>
    <dbReference type="NCBI Taxonomy" id="2743"/>
    <lineage>
        <taxon>Bacteria</taxon>
        <taxon>Pseudomonadati</taxon>
        <taxon>Pseudomonadota</taxon>
        <taxon>Gammaproteobacteria</taxon>
        <taxon>Pseudomonadales</taxon>
        <taxon>Marinobacteraceae</taxon>
        <taxon>Marinobacter</taxon>
    </lineage>
</organism>
<evidence type="ECO:0000256" key="2">
    <source>
        <dbReference type="SAM" id="Phobius"/>
    </source>
</evidence>
<evidence type="ECO:0000313" key="4">
    <source>
        <dbReference type="EMBL" id="RCW34160.1"/>
    </source>
</evidence>